<evidence type="ECO:0000313" key="8">
    <source>
        <dbReference type="Proteomes" id="UP000054877"/>
    </source>
</evidence>
<dbReference type="InterPro" id="IPR018313">
    <property type="entry name" value="SBP_3_CS"/>
</dbReference>
<feature type="signal peptide" evidence="5">
    <location>
        <begin position="1"/>
        <end position="18"/>
    </location>
</feature>
<dbReference type="InterPro" id="IPR001638">
    <property type="entry name" value="Solute-binding_3/MltF_N"/>
</dbReference>
<gene>
    <name evidence="7" type="primary">artJ</name>
    <name evidence="7" type="ORF">Lspi_0077</name>
</gene>
<comment type="caution">
    <text evidence="7">The sequence shown here is derived from an EMBL/GenBank/DDBJ whole genome shotgun (WGS) entry which is preliminary data.</text>
</comment>
<proteinExistence type="inferred from homology"/>
<dbReference type="EMBL" id="LNYX01000001">
    <property type="protein sequence ID" value="KTD66314.1"/>
    <property type="molecule type" value="Genomic_DNA"/>
</dbReference>
<dbReference type="AlphaFoldDB" id="A0A0W0ZBK7"/>
<evidence type="ECO:0000256" key="1">
    <source>
        <dbReference type="ARBA" id="ARBA00004196"/>
    </source>
</evidence>
<comment type="subcellular location">
    <subcellularLocation>
        <location evidence="1">Cell envelope</location>
    </subcellularLocation>
</comment>
<accession>A0A0W0ZBK7</accession>
<evidence type="ECO:0000256" key="3">
    <source>
        <dbReference type="ARBA" id="ARBA00022729"/>
    </source>
</evidence>
<evidence type="ECO:0000313" key="7">
    <source>
        <dbReference type="EMBL" id="KTD66314.1"/>
    </source>
</evidence>
<evidence type="ECO:0000259" key="6">
    <source>
        <dbReference type="SMART" id="SM00062"/>
    </source>
</evidence>
<dbReference type="PROSITE" id="PS01039">
    <property type="entry name" value="SBP_BACTERIAL_3"/>
    <property type="match status" value="1"/>
</dbReference>
<dbReference type="PANTHER" id="PTHR35936">
    <property type="entry name" value="MEMBRANE-BOUND LYTIC MUREIN TRANSGLYCOSYLASE F"/>
    <property type="match status" value="1"/>
</dbReference>
<dbReference type="Proteomes" id="UP000054877">
    <property type="component" value="Unassembled WGS sequence"/>
</dbReference>
<keyword evidence="3 5" id="KW-0732">Signal</keyword>
<dbReference type="SUPFAM" id="SSF53850">
    <property type="entry name" value="Periplasmic binding protein-like II"/>
    <property type="match status" value="1"/>
</dbReference>
<feature type="chain" id="PRO_5006918461" evidence="5">
    <location>
        <begin position="19"/>
        <end position="244"/>
    </location>
</feature>
<keyword evidence="8" id="KW-1185">Reference proteome</keyword>
<dbReference type="RefSeq" id="WP_058482018.1">
    <property type="nucleotide sequence ID" value="NZ_CAAAII010000002.1"/>
</dbReference>
<evidence type="ECO:0000256" key="4">
    <source>
        <dbReference type="RuleBase" id="RU003744"/>
    </source>
</evidence>
<feature type="domain" description="Solute-binding protein family 3/N-terminal" evidence="6">
    <location>
        <begin position="20"/>
        <end position="242"/>
    </location>
</feature>
<dbReference type="PATRIC" id="fig|452.5.peg.85"/>
<dbReference type="STRING" id="452.Lspi_0077"/>
<reference evidence="7 8" key="1">
    <citation type="submission" date="2015-11" db="EMBL/GenBank/DDBJ databases">
        <title>Genomic analysis of 38 Legionella species identifies large and diverse effector repertoires.</title>
        <authorList>
            <person name="Burstein D."/>
            <person name="Amaro F."/>
            <person name="Zusman T."/>
            <person name="Lifshitz Z."/>
            <person name="Cohen O."/>
            <person name="Gilbert J.A."/>
            <person name="Pupko T."/>
            <person name="Shuman H.A."/>
            <person name="Segal G."/>
        </authorList>
    </citation>
    <scope>NUCLEOTIDE SEQUENCE [LARGE SCALE GENOMIC DNA]</scope>
    <source>
        <strain evidence="7 8">Mt.St.Helens-9</strain>
    </source>
</reference>
<organism evidence="7 8">
    <name type="scientific">Legionella spiritensis</name>
    <dbReference type="NCBI Taxonomy" id="452"/>
    <lineage>
        <taxon>Bacteria</taxon>
        <taxon>Pseudomonadati</taxon>
        <taxon>Pseudomonadota</taxon>
        <taxon>Gammaproteobacteria</taxon>
        <taxon>Legionellales</taxon>
        <taxon>Legionellaceae</taxon>
        <taxon>Legionella</taxon>
    </lineage>
</organism>
<dbReference type="OrthoDB" id="9768183at2"/>
<evidence type="ECO:0000256" key="5">
    <source>
        <dbReference type="SAM" id="SignalP"/>
    </source>
</evidence>
<comment type="similarity">
    <text evidence="2 4">Belongs to the bacterial solute-binding protein 3 family.</text>
</comment>
<evidence type="ECO:0000256" key="2">
    <source>
        <dbReference type="ARBA" id="ARBA00010333"/>
    </source>
</evidence>
<dbReference type="Pfam" id="PF00497">
    <property type="entry name" value="SBP_bac_3"/>
    <property type="match status" value="1"/>
</dbReference>
<protein>
    <submittedName>
        <fullName evidence="7">Arginine 3rd transport system periplasmic binding protein</fullName>
    </submittedName>
</protein>
<dbReference type="SMART" id="SM00062">
    <property type="entry name" value="PBPb"/>
    <property type="match status" value="1"/>
</dbReference>
<name>A0A0W0ZBK7_LEGSP</name>
<sequence length="244" mass="27419">MRWSLLVLSLFLNNCLFAQKVIIGTMPDHPPFSMLADDHSHFYGFEIDLMEAVCNRANLQCEYVAMEFKDLFIQLKAGNITLAVATIDITEERAGKFLFSIPYLCSKVQYMTTMSAPIYSIPQLVDKRIGILKGSDLKMIVFQQLNGKATVFDYPTASLLVDALGHNNLDAVLMDGGTAQYWADNNANMFKLVGPRIFMDTGYGIMANKNQSQLINAIDKALLSMENDGTYLQIFTRYFSEISN</sequence>
<dbReference type="GO" id="GO:0030313">
    <property type="term" value="C:cell envelope"/>
    <property type="evidence" value="ECO:0007669"/>
    <property type="project" value="UniProtKB-SubCell"/>
</dbReference>
<dbReference type="Gene3D" id="3.40.190.10">
    <property type="entry name" value="Periplasmic binding protein-like II"/>
    <property type="match status" value="2"/>
</dbReference>
<dbReference type="PANTHER" id="PTHR35936:SF19">
    <property type="entry name" value="AMINO-ACID-BINDING PROTEIN YXEM-RELATED"/>
    <property type="match status" value="1"/>
</dbReference>